<feature type="domain" description="Chromo" evidence="1">
    <location>
        <begin position="197"/>
        <end position="253"/>
    </location>
</feature>
<name>A0AAD5SHH4_9FUNG</name>
<dbReference type="Gene3D" id="2.40.50.40">
    <property type="match status" value="1"/>
</dbReference>
<dbReference type="SUPFAM" id="SSF54160">
    <property type="entry name" value="Chromo domain-like"/>
    <property type="match status" value="1"/>
</dbReference>
<evidence type="ECO:0000313" key="3">
    <source>
        <dbReference type="Proteomes" id="UP001212841"/>
    </source>
</evidence>
<dbReference type="CDD" id="cd00024">
    <property type="entry name" value="CD_CSD"/>
    <property type="match status" value="1"/>
</dbReference>
<dbReference type="InterPro" id="IPR036397">
    <property type="entry name" value="RNaseH_sf"/>
</dbReference>
<gene>
    <name evidence="2" type="ORF">HK097_004081</name>
</gene>
<dbReference type="InterPro" id="IPR016197">
    <property type="entry name" value="Chromo-like_dom_sf"/>
</dbReference>
<evidence type="ECO:0000313" key="2">
    <source>
        <dbReference type="EMBL" id="KAJ3053533.1"/>
    </source>
</evidence>
<protein>
    <recommendedName>
        <fullName evidence="1">Chromo domain-containing protein</fullName>
    </recommendedName>
</protein>
<organism evidence="2 3">
    <name type="scientific">Rhizophlyctis rosea</name>
    <dbReference type="NCBI Taxonomy" id="64517"/>
    <lineage>
        <taxon>Eukaryota</taxon>
        <taxon>Fungi</taxon>
        <taxon>Fungi incertae sedis</taxon>
        <taxon>Chytridiomycota</taxon>
        <taxon>Chytridiomycota incertae sedis</taxon>
        <taxon>Chytridiomycetes</taxon>
        <taxon>Rhizophlyctidales</taxon>
        <taxon>Rhizophlyctidaceae</taxon>
        <taxon>Rhizophlyctis</taxon>
    </lineage>
</organism>
<dbReference type="GO" id="GO:0003676">
    <property type="term" value="F:nucleic acid binding"/>
    <property type="evidence" value="ECO:0007669"/>
    <property type="project" value="InterPro"/>
</dbReference>
<evidence type="ECO:0000259" key="1">
    <source>
        <dbReference type="PROSITE" id="PS50013"/>
    </source>
</evidence>
<comment type="caution">
    <text evidence="2">The sequence shown here is derived from an EMBL/GenBank/DDBJ whole genome shotgun (WGS) entry which is preliminary data.</text>
</comment>
<proteinExistence type="predicted"/>
<sequence>MAPHSKPHSPWSNGVIESRGGNGFKRQLFQMLKLKNTGNWVDLVDKVVDTMNNTMTFATGKSPNQIEEDATTHKVVGDMIQRKANKRFKQKGFGSADLEVGDHVRRRLQYDSAKIRKPTKEGYWRKEIYVITHIVKNRKHPNVTDSYRIKNLETNEQVQGLIARWELQQIPENMEELPVAPIRPRPVNPDDDEEDEWEVETILGRKEIRGTRNRPAHTMDKVKYVGWGNASWQPEENLENARDLIDEYNRTHP</sequence>
<dbReference type="Proteomes" id="UP001212841">
    <property type="component" value="Unassembled WGS sequence"/>
</dbReference>
<dbReference type="Gene3D" id="3.30.420.10">
    <property type="entry name" value="Ribonuclease H-like superfamily/Ribonuclease H"/>
    <property type="match status" value="1"/>
</dbReference>
<dbReference type="AlphaFoldDB" id="A0AAD5SHH4"/>
<dbReference type="PROSITE" id="PS50013">
    <property type="entry name" value="CHROMO_2"/>
    <property type="match status" value="1"/>
</dbReference>
<dbReference type="SUPFAM" id="SSF53098">
    <property type="entry name" value="Ribonuclease H-like"/>
    <property type="match status" value="1"/>
</dbReference>
<reference evidence="2" key="1">
    <citation type="submission" date="2020-05" db="EMBL/GenBank/DDBJ databases">
        <title>Phylogenomic resolution of chytrid fungi.</title>
        <authorList>
            <person name="Stajich J.E."/>
            <person name="Amses K."/>
            <person name="Simmons R."/>
            <person name="Seto K."/>
            <person name="Myers J."/>
            <person name="Bonds A."/>
            <person name="Quandt C.A."/>
            <person name="Barry K."/>
            <person name="Liu P."/>
            <person name="Grigoriev I."/>
            <person name="Longcore J.E."/>
            <person name="James T.Y."/>
        </authorList>
    </citation>
    <scope>NUCLEOTIDE SEQUENCE</scope>
    <source>
        <strain evidence="2">JEL0318</strain>
    </source>
</reference>
<dbReference type="SMART" id="SM00298">
    <property type="entry name" value="CHROMO"/>
    <property type="match status" value="1"/>
</dbReference>
<dbReference type="InterPro" id="IPR012337">
    <property type="entry name" value="RNaseH-like_sf"/>
</dbReference>
<accession>A0AAD5SHH4</accession>
<dbReference type="EMBL" id="JADGJD010000200">
    <property type="protein sequence ID" value="KAJ3053533.1"/>
    <property type="molecule type" value="Genomic_DNA"/>
</dbReference>
<keyword evidence="3" id="KW-1185">Reference proteome</keyword>
<dbReference type="InterPro" id="IPR000953">
    <property type="entry name" value="Chromo/chromo_shadow_dom"/>
</dbReference>